<gene>
    <name evidence="1" type="ORF">CR513_06257</name>
</gene>
<feature type="non-terminal residue" evidence="1">
    <location>
        <position position="1"/>
    </location>
</feature>
<dbReference type="AlphaFoldDB" id="A0A371I2U6"/>
<organism evidence="1 2">
    <name type="scientific">Mucuna pruriens</name>
    <name type="common">Velvet bean</name>
    <name type="synonym">Dolichos pruriens</name>
    <dbReference type="NCBI Taxonomy" id="157652"/>
    <lineage>
        <taxon>Eukaryota</taxon>
        <taxon>Viridiplantae</taxon>
        <taxon>Streptophyta</taxon>
        <taxon>Embryophyta</taxon>
        <taxon>Tracheophyta</taxon>
        <taxon>Spermatophyta</taxon>
        <taxon>Magnoliopsida</taxon>
        <taxon>eudicotyledons</taxon>
        <taxon>Gunneridae</taxon>
        <taxon>Pentapetalae</taxon>
        <taxon>rosids</taxon>
        <taxon>fabids</taxon>
        <taxon>Fabales</taxon>
        <taxon>Fabaceae</taxon>
        <taxon>Papilionoideae</taxon>
        <taxon>50 kb inversion clade</taxon>
        <taxon>NPAAA clade</taxon>
        <taxon>indigoferoid/millettioid clade</taxon>
        <taxon>Phaseoleae</taxon>
        <taxon>Mucuna</taxon>
    </lineage>
</organism>
<accession>A0A371I2U6</accession>
<protein>
    <submittedName>
        <fullName evidence="1">Uncharacterized protein</fullName>
    </submittedName>
</protein>
<evidence type="ECO:0000313" key="1">
    <source>
        <dbReference type="EMBL" id="RDY09371.1"/>
    </source>
</evidence>
<dbReference type="EMBL" id="QJKJ01001067">
    <property type="protein sequence ID" value="RDY09371.1"/>
    <property type="molecule type" value="Genomic_DNA"/>
</dbReference>
<sequence>MEHPTDMCPTLQETKIESTEIIKALGDKYQYGRQSYPNWHQDHAGSESRQLSIAGSKIPGTSIPPTTATANAATIKFSHNGGFDFTISTKYNCHYT</sequence>
<evidence type="ECO:0000313" key="2">
    <source>
        <dbReference type="Proteomes" id="UP000257109"/>
    </source>
</evidence>
<comment type="caution">
    <text evidence="1">The sequence shown here is derived from an EMBL/GenBank/DDBJ whole genome shotgun (WGS) entry which is preliminary data.</text>
</comment>
<dbReference type="Proteomes" id="UP000257109">
    <property type="component" value="Unassembled WGS sequence"/>
</dbReference>
<keyword evidence="2" id="KW-1185">Reference proteome</keyword>
<proteinExistence type="predicted"/>
<reference evidence="1" key="1">
    <citation type="submission" date="2018-05" db="EMBL/GenBank/DDBJ databases">
        <title>Draft genome of Mucuna pruriens seed.</title>
        <authorList>
            <person name="Nnadi N.E."/>
            <person name="Vos R."/>
            <person name="Hasami M.H."/>
            <person name="Devisetty U.K."/>
            <person name="Aguiy J.C."/>
        </authorList>
    </citation>
    <scope>NUCLEOTIDE SEQUENCE [LARGE SCALE GENOMIC DNA]</scope>
    <source>
        <strain evidence="1">JCA_2017</strain>
    </source>
</reference>
<name>A0A371I2U6_MUCPR</name>